<dbReference type="GO" id="GO:0005524">
    <property type="term" value="F:ATP binding"/>
    <property type="evidence" value="ECO:0007669"/>
    <property type="project" value="UniProtKB-KW"/>
</dbReference>
<sequence length="399" mass="43439">METYQQQSPLTGAVLDGRYRVDTLIATGGMSAVYRGLDLRLDRPVALKIMDSRYAGDEHFMTRFQREARAVARLKDPGLVAMYDQGLDGRHPFLVMELVEGGTLRELLAERGPMPPHAVAAVLRPVLGGLAAAHAAGLVHRDIKPENILISDDGEVKIADFGLVRAVAEAKITSTSVILGTAAYLSPEQVATGETDSRGDVYSVGILVYELLTGRTPFTGDSSLAVAYQRMDRDVPPPSTAIRGVPRQFDDLVQCATARDPEQRFADAAEMADQLETVVRELDLPHFRVPAPKNSAAHTSATTGTSSAATTVVHDHTKVFGRDELPVLDDEHDGGHDYHDEDEYPSETGHFAGIELEHFYWARQRARRVLLFWVILVITLAGLAAAGAWTLGANLPNLL</sequence>
<keyword evidence="5" id="KW-0597">Phosphoprotein</keyword>
<dbReference type="FunFam" id="1.10.510.10:FF:000021">
    <property type="entry name" value="Serine/threonine protein kinase"/>
    <property type="match status" value="1"/>
</dbReference>
<dbReference type="EC" id="2.7.11.1" evidence="2"/>
<keyword evidence="6" id="KW-0808">Transferase</keyword>
<dbReference type="PANTHER" id="PTHR43289:SF34">
    <property type="entry name" value="SERINE_THREONINE-PROTEIN KINASE YBDM-RELATED"/>
    <property type="match status" value="1"/>
</dbReference>
<evidence type="ECO:0000256" key="3">
    <source>
        <dbReference type="ARBA" id="ARBA00022475"/>
    </source>
</evidence>
<comment type="catalytic activity">
    <reaction evidence="13">
        <text>L-threonyl-[protein] + ATP = O-phospho-L-threonyl-[protein] + ADP + H(+)</text>
        <dbReference type="Rhea" id="RHEA:46608"/>
        <dbReference type="Rhea" id="RHEA-COMP:11060"/>
        <dbReference type="Rhea" id="RHEA-COMP:11605"/>
        <dbReference type="ChEBI" id="CHEBI:15378"/>
        <dbReference type="ChEBI" id="CHEBI:30013"/>
        <dbReference type="ChEBI" id="CHEBI:30616"/>
        <dbReference type="ChEBI" id="CHEBI:61977"/>
        <dbReference type="ChEBI" id="CHEBI:456216"/>
        <dbReference type="EC" id="2.7.11.1"/>
    </reaction>
</comment>
<gene>
    <name evidence="17" type="ORF">MPP7335_04506</name>
</gene>
<keyword evidence="18" id="KW-1185">Reference proteome</keyword>
<evidence type="ECO:0000256" key="2">
    <source>
        <dbReference type="ARBA" id="ARBA00012513"/>
    </source>
</evidence>
<keyword evidence="7 15" id="KW-0812">Transmembrane</keyword>
<dbReference type="SMART" id="SM00220">
    <property type="entry name" value="S_TKc"/>
    <property type="match status" value="1"/>
</dbReference>
<keyword evidence="10" id="KW-0067">ATP-binding</keyword>
<evidence type="ECO:0000256" key="12">
    <source>
        <dbReference type="ARBA" id="ARBA00023136"/>
    </source>
</evidence>
<dbReference type="PROSITE" id="PS00108">
    <property type="entry name" value="PROTEIN_KINASE_ST"/>
    <property type="match status" value="1"/>
</dbReference>
<dbReference type="PROSITE" id="PS50011">
    <property type="entry name" value="PROTEIN_KINASE_DOM"/>
    <property type="match status" value="1"/>
</dbReference>
<name>A0A375YNP5_MYCPF</name>
<feature type="domain" description="Protein kinase" evidence="16">
    <location>
        <begin position="19"/>
        <end position="279"/>
    </location>
</feature>
<dbReference type="EMBL" id="UEGS01000001">
    <property type="protein sequence ID" value="SRX82740.1"/>
    <property type="molecule type" value="Genomic_DNA"/>
</dbReference>
<dbReference type="STRING" id="39692.BST38_24305"/>
<evidence type="ECO:0000313" key="17">
    <source>
        <dbReference type="EMBL" id="SRX82740.1"/>
    </source>
</evidence>
<dbReference type="GO" id="GO:0005886">
    <property type="term" value="C:plasma membrane"/>
    <property type="evidence" value="ECO:0007669"/>
    <property type="project" value="UniProtKB-SubCell"/>
</dbReference>
<dbReference type="Pfam" id="PF00069">
    <property type="entry name" value="Pkinase"/>
    <property type="match status" value="1"/>
</dbReference>
<dbReference type="Gene3D" id="1.10.510.10">
    <property type="entry name" value="Transferase(Phosphotransferase) domain 1"/>
    <property type="match status" value="1"/>
</dbReference>
<evidence type="ECO:0000256" key="14">
    <source>
        <dbReference type="ARBA" id="ARBA00048679"/>
    </source>
</evidence>
<organism evidence="17 18">
    <name type="scientific">Mycolicibacterium parafortuitum</name>
    <name type="common">Mycobacterium parafortuitum</name>
    <dbReference type="NCBI Taxonomy" id="39692"/>
    <lineage>
        <taxon>Bacteria</taxon>
        <taxon>Bacillati</taxon>
        <taxon>Actinomycetota</taxon>
        <taxon>Actinomycetes</taxon>
        <taxon>Mycobacteriales</taxon>
        <taxon>Mycobacteriaceae</taxon>
        <taxon>Mycolicibacterium</taxon>
    </lineage>
</organism>
<evidence type="ECO:0000256" key="5">
    <source>
        <dbReference type="ARBA" id="ARBA00022553"/>
    </source>
</evidence>
<keyword evidence="8" id="KW-0547">Nucleotide-binding</keyword>
<dbReference type="AlphaFoldDB" id="A0A375YNP5"/>
<evidence type="ECO:0000259" key="16">
    <source>
        <dbReference type="PROSITE" id="PS50011"/>
    </source>
</evidence>
<dbReference type="PANTHER" id="PTHR43289">
    <property type="entry name" value="MITOGEN-ACTIVATED PROTEIN KINASE KINASE KINASE 20-RELATED"/>
    <property type="match status" value="1"/>
</dbReference>
<keyword evidence="11 15" id="KW-1133">Transmembrane helix</keyword>
<dbReference type="FunFam" id="3.30.200.20:FF:000035">
    <property type="entry name" value="Serine/threonine protein kinase Stk1"/>
    <property type="match status" value="1"/>
</dbReference>
<reference evidence="17 18" key="1">
    <citation type="submission" date="2018-05" db="EMBL/GenBank/DDBJ databases">
        <authorList>
            <consortium name="IHU Genomes"/>
        </authorList>
    </citation>
    <scope>NUCLEOTIDE SEQUENCE [LARGE SCALE GENOMIC DNA]</scope>
    <source>
        <strain evidence="17 18">P7335</strain>
    </source>
</reference>
<comment type="subcellular location">
    <subcellularLocation>
        <location evidence="1">Cell membrane</location>
        <topology evidence="1">Single-pass membrane protein</topology>
    </subcellularLocation>
</comment>
<evidence type="ECO:0000256" key="9">
    <source>
        <dbReference type="ARBA" id="ARBA00022777"/>
    </source>
</evidence>
<evidence type="ECO:0000256" key="4">
    <source>
        <dbReference type="ARBA" id="ARBA00022527"/>
    </source>
</evidence>
<dbReference type="SUPFAM" id="SSF56112">
    <property type="entry name" value="Protein kinase-like (PK-like)"/>
    <property type="match status" value="1"/>
</dbReference>
<keyword evidence="12 15" id="KW-0472">Membrane</keyword>
<evidence type="ECO:0000256" key="1">
    <source>
        <dbReference type="ARBA" id="ARBA00004162"/>
    </source>
</evidence>
<comment type="catalytic activity">
    <reaction evidence="14">
        <text>L-seryl-[protein] + ATP = O-phospho-L-seryl-[protein] + ADP + H(+)</text>
        <dbReference type="Rhea" id="RHEA:17989"/>
        <dbReference type="Rhea" id="RHEA-COMP:9863"/>
        <dbReference type="Rhea" id="RHEA-COMP:11604"/>
        <dbReference type="ChEBI" id="CHEBI:15378"/>
        <dbReference type="ChEBI" id="CHEBI:29999"/>
        <dbReference type="ChEBI" id="CHEBI:30616"/>
        <dbReference type="ChEBI" id="CHEBI:83421"/>
        <dbReference type="ChEBI" id="CHEBI:456216"/>
        <dbReference type="EC" id="2.7.11.1"/>
    </reaction>
</comment>
<evidence type="ECO:0000256" key="8">
    <source>
        <dbReference type="ARBA" id="ARBA00022741"/>
    </source>
</evidence>
<keyword evidence="4" id="KW-0723">Serine/threonine-protein kinase</keyword>
<evidence type="ECO:0000256" key="7">
    <source>
        <dbReference type="ARBA" id="ARBA00022692"/>
    </source>
</evidence>
<dbReference type="RefSeq" id="WP_083146046.1">
    <property type="nucleotide sequence ID" value="NZ_MVID01000029.1"/>
</dbReference>
<dbReference type="GO" id="GO:0045717">
    <property type="term" value="P:negative regulation of fatty acid biosynthetic process"/>
    <property type="evidence" value="ECO:0007669"/>
    <property type="project" value="UniProtKB-ARBA"/>
</dbReference>
<dbReference type="GO" id="GO:0004674">
    <property type="term" value="F:protein serine/threonine kinase activity"/>
    <property type="evidence" value="ECO:0007669"/>
    <property type="project" value="UniProtKB-KW"/>
</dbReference>
<evidence type="ECO:0000256" key="6">
    <source>
        <dbReference type="ARBA" id="ARBA00022679"/>
    </source>
</evidence>
<evidence type="ECO:0000313" key="18">
    <source>
        <dbReference type="Proteomes" id="UP000252008"/>
    </source>
</evidence>
<proteinExistence type="predicted"/>
<dbReference type="InterPro" id="IPR008271">
    <property type="entry name" value="Ser/Thr_kinase_AS"/>
</dbReference>
<accession>A0A375YNP5</accession>
<dbReference type="InterPro" id="IPR011009">
    <property type="entry name" value="Kinase-like_dom_sf"/>
</dbReference>
<evidence type="ECO:0000256" key="11">
    <source>
        <dbReference type="ARBA" id="ARBA00022989"/>
    </source>
</evidence>
<evidence type="ECO:0000256" key="10">
    <source>
        <dbReference type="ARBA" id="ARBA00022840"/>
    </source>
</evidence>
<feature type="transmembrane region" description="Helical" evidence="15">
    <location>
        <begin position="369"/>
        <end position="391"/>
    </location>
</feature>
<protein>
    <recommendedName>
        <fullName evidence="2">non-specific serine/threonine protein kinase</fullName>
        <ecNumber evidence="2">2.7.11.1</ecNumber>
    </recommendedName>
</protein>
<evidence type="ECO:0000256" key="13">
    <source>
        <dbReference type="ARBA" id="ARBA00047899"/>
    </source>
</evidence>
<evidence type="ECO:0000256" key="15">
    <source>
        <dbReference type="SAM" id="Phobius"/>
    </source>
</evidence>
<dbReference type="CDD" id="cd14014">
    <property type="entry name" value="STKc_PknB_like"/>
    <property type="match status" value="1"/>
</dbReference>
<dbReference type="Gene3D" id="3.30.200.20">
    <property type="entry name" value="Phosphorylase Kinase, domain 1"/>
    <property type="match status" value="1"/>
</dbReference>
<dbReference type="Proteomes" id="UP000252008">
    <property type="component" value="Unassembled WGS sequence"/>
</dbReference>
<keyword evidence="9 17" id="KW-0418">Kinase</keyword>
<dbReference type="InterPro" id="IPR000719">
    <property type="entry name" value="Prot_kinase_dom"/>
</dbReference>
<keyword evidence="3" id="KW-1003">Cell membrane</keyword>